<evidence type="ECO:0000313" key="3">
    <source>
        <dbReference type="Proteomes" id="UP001465668"/>
    </source>
</evidence>
<name>A0ABR2XJ33_9PEZI</name>
<keyword evidence="3" id="KW-1185">Reference proteome</keyword>
<sequence>MTDKAYGTAGKSKAKGGHCKRFWWVYLLVLIIIVVIVVPCIILVAVPKIAQQKVDKAQLKIDGVAITQSETGSFNMAINSTITTDGSTHATIAAFNGTLWLLDYDPPFAFATVSFPETPSDALVLVNISQPVTIDHASELTIFNQYLLTRESVNVRVEGDTTVRVSGIARNYPITFSKEVEFAGFNSFSGISVTNPHVSLANASNFNATSTIPNPTTWTVEVGNASFYTFFNGSDIGNTNITNMVLYPGDNNFTVKGDIAQAAIIEALQQEPYCQNGGVLPIQLSGNTVVNNDQPIPWLANALASFNISLTIDIGSAVKNDIGLSLPCAAASNSTL</sequence>
<dbReference type="PANTHER" id="PTHR35895">
    <property type="entry name" value="CHROMOSOME 16, WHOLE GENOME SHOTGUN SEQUENCE"/>
    <property type="match status" value="1"/>
</dbReference>
<dbReference type="PANTHER" id="PTHR35895:SF1">
    <property type="entry name" value="LIPID-BINDING SERUM GLYCOPROTEIN C-TERMINAL DOMAIN-CONTAINING PROTEIN"/>
    <property type="match status" value="1"/>
</dbReference>
<keyword evidence="1" id="KW-0472">Membrane</keyword>
<reference evidence="2 3" key="1">
    <citation type="submission" date="2024-02" db="EMBL/GenBank/DDBJ databases">
        <title>First draft genome assembly of two strains of Seiridium cardinale.</title>
        <authorList>
            <person name="Emiliani G."/>
            <person name="Scali E."/>
        </authorList>
    </citation>
    <scope>NUCLEOTIDE SEQUENCE [LARGE SCALE GENOMIC DNA]</scope>
    <source>
        <strain evidence="2 3">BM-138-000479</strain>
    </source>
</reference>
<feature type="transmembrane region" description="Helical" evidence="1">
    <location>
        <begin position="23"/>
        <end position="46"/>
    </location>
</feature>
<organism evidence="2 3">
    <name type="scientific">Seiridium cardinale</name>
    <dbReference type="NCBI Taxonomy" id="138064"/>
    <lineage>
        <taxon>Eukaryota</taxon>
        <taxon>Fungi</taxon>
        <taxon>Dikarya</taxon>
        <taxon>Ascomycota</taxon>
        <taxon>Pezizomycotina</taxon>
        <taxon>Sordariomycetes</taxon>
        <taxon>Xylariomycetidae</taxon>
        <taxon>Amphisphaeriales</taxon>
        <taxon>Sporocadaceae</taxon>
        <taxon>Seiridium</taxon>
    </lineage>
</organism>
<proteinExistence type="predicted"/>
<keyword evidence="1" id="KW-0812">Transmembrane</keyword>
<dbReference type="EMBL" id="JARVKM010000048">
    <property type="protein sequence ID" value="KAK9773675.1"/>
    <property type="molecule type" value="Genomic_DNA"/>
</dbReference>
<comment type="caution">
    <text evidence="2">The sequence shown here is derived from an EMBL/GenBank/DDBJ whole genome shotgun (WGS) entry which is preliminary data.</text>
</comment>
<dbReference type="Proteomes" id="UP001465668">
    <property type="component" value="Unassembled WGS sequence"/>
</dbReference>
<evidence type="ECO:0000256" key="1">
    <source>
        <dbReference type="SAM" id="Phobius"/>
    </source>
</evidence>
<evidence type="ECO:0000313" key="2">
    <source>
        <dbReference type="EMBL" id="KAK9773675.1"/>
    </source>
</evidence>
<gene>
    <name evidence="2" type="ORF">SCAR479_09621</name>
</gene>
<accession>A0ABR2XJ33</accession>
<protein>
    <submittedName>
        <fullName evidence="2">Uncharacterized protein</fullName>
    </submittedName>
</protein>
<dbReference type="Pfam" id="PF12505">
    <property type="entry name" value="DUF3712"/>
    <property type="match status" value="1"/>
</dbReference>
<dbReference type="InterPro" id="IPR022185">
    <property type="entry name" value="DUF3712"/>
</dbReference>
<dbReference type="InterPro" id="IPR046368">
    <property type="entry name" value="Tag1"/>
</dbReference>
<keyword evidence="1" id="KW-1133">Transmembrane helix</keyword>